<organism evidence="5 6">
    <name type="scientific">Striga asiatica</name>
    <name type="common">Asiatic witchweed</name>
    <name type="synonym">Buchnera asiatica</name>
    <dbReference type="NCBI Taxonomy" id="4170"/>
    <lineage>
        <taxon>Eukaryota</taxon>
        <taxon>Viridiplantae</taxon>
        <taxon>Streptophyta</taxon>
        <taxon>Embryophyta</taxon>
        <taxon>Tracheophyta</taxon>
        <taxon>Spermatophyta</taxon>
        <taxon>Magnoliopsida</taxon>
        <taxon>eudicotyledons</taxon>
        <taxon>Gunneridae</taxon>
        <taxon>Pentapetalae</taxon>
        <taxon>asterids</taxon>
        <taxon>lamiids</taxon>
        <taxon>Lamiales</taxon>
        <taxon>Orobanchaceae</taxon>
        <taxon>Buchnereae</taxon>
        <taxon>Striga</taxon>
    </lineage>
</organism>
<dbReference type="PANTHER" id="PTHR33021:SF339">
    <property type="entry name" value="OS07G0570600 PROTEIN"/>
    <property type="match status" value="1"/>
</dbReference>
<evidence type="ECO:0000256" key="2">
    <source>
        <dbReference type="ARBA" id="ARBA00023008"/>
    </source>
</evidence>
<evidence type="ECO:0000256" key="3">
    <source>
        <dbReference type="SAM" id="Phobius"/>
    </source>
</evidence>
<dbReference type="Proteomes" id="UP000325081">
    <property type="component" value="Unassembled WGS sequence"/>
</dbReference>
<evidence type="ECO:0000256" key="1">
    <source>
        <dbReference type="ARBA" id="ARBA00022723"/>
    </source>
</evidence>
<dbReference type="PROSITE" id="PS00196">
    <property type="entry name" value="COPPER_BLUE"/>
    <property type="match status" value="1"/>
</dbReference>
<evidence type="ECO:0000313" key="5">
    <source>
        <dbReference type="EMBL" id="GER48313.1"/>
    </source>
</evidence>
<dbReference type="InterPro" id="IPR039391">
    <property type="entry name" value="Phytocyanin-like"/>
</dbReference>
<evidence type="ECO:0000313" key="6">
    <source>
        <dbReference type="Proteomes" id="UP000325081"/>
    </source>
</evidence>
<dbReference type="GO" id="GO:0009055">
    <property type="term" value="F:electron transfer activity"/>
    <property type="evidence" value="ECO:0007669"/>
    <property type="project" value="InterPro"/>
</dbReference>
<proteinExistence type="predicted"/>
<dbReference type="Gene3D" id="2.60.40.420">
    <property type="entry name" value="Cupredoxins - blue copper proteins"/>
    <property type="match status" value="1"/>
</dbReference>
<dbReference type="GO" id="GO:0046872">
    <property type="term" value="F:metal ion binding"/>
    <property type="evidence" value="ECO:0007669"/>
    <property type="project" value="UniProtKB-KW"/>
</dbReference>
<dbReference type="InterPro" id="IPR003245">
    <property type="entry name" value="Phytocyanin_dom"/>
</dbReference>
<dbReference type="InterPro" id="IPR008972">
    <property type="entry name" value="Cupredoxin"/>
</dbReference>
<gene>
    <name evidence="5" type="ORF">STAS_25475</name>
</gene>
<dbReference type="PROSITE" id="PS51485">
    <property type="entry name" value="PHYTOCYANIN"/>
    <property type="match status" value="1"/>
</dbReference>
<dbReference type="InterPro" id="IPR028871">
    <property type="entry name" value="BlueCu_1_BS"/>
</dbReference>
<dbReference type="AlphaFoldDB" id="A0A5A7QSK5"/>
<evidence type="ECO:0000259" key="4">
    <source>
        <dbReference type="PROSITE" id="PS51485"/>
    </source>
</evidence>
<dbReference type="OrthoDB" id="687943at2759"/>
<dbReference type="PANTHER" id="PTHR33021">
    <property type="entry name" value="BLUE COPPER PROTEIN"/>
    <property type="match status" value="1"/>
</dbReference>
<keyword evidence="6" id="KW-1185">Reference proteome</keyword>
<dbReference type="Pfam" id="PF02298">
    <property type="entry name" value="Cu_bind_like"/>
    <property type="match status" value="1"/>
</dbReference>
<accession>A0A5A7QSK5</accession>
<dbReference type="SUPFAM" id="SSF49503">
    <property type="entry name" value="Cupredoxins"/>
    <property type="match status" value="1"/>
</dbReference>
<name>A0A5A7QSK5_STRAF</name>
<dbReference type="EMBL" id="BKCP01008266">
    <property type="protein sequence ID" value="GER48313.1"/>
    <property type="molecule type" value="Genomic_DNA"/>
</dbReference>
<protein>
    <submittedName>
        <fullName evidence="5">Early nodulin-like protein</fullName>
    </submittedName>
</protein>
<reference evidence="6" key="1">
    <citation type="journal article" date="2019" name="Curr. Biol.">
        <title>Genome Sequence of Striga asiatica Provides Insight into the Evolution of Plant Parasitism.</title>
        <authorList>
            <person name="Yoshida S."/>
            <person name="Kim S."/>
            <person name="Wafula E.K."/>
            <person name="Tanskanen J."/>
            <person name="Kim Y.M."/>
            <person name="Honaas L."/>
            <person name="Yang Z."/>
            <person name="Spallek T."/>
            <person name="Conn C.E."/>
            <person name="Ichihashi Y."/>
            <person name="Cheong K."/>
            <person name="Cui S."/>
            <person name="Der J.P."/>
            <person name="Gundlach H."/>
            <person name="Jiao Y."/>
            <person name="Hori C."/>
            <person name="Ishida J.K."/>
            <person name="Kasahara H."/>
            <person name="Kiba T."/>
            <person name="Kim M.S."/>
            <person name="Koo N."/>
            <person name="Laohavisit A."/>
            <person name="Lee Y.H."/>
            <person name="Lumba S."/>
            <person name="McCourt P."/>
            <person name="Mortimer J.C."/>
            <person name="Mutuku J.M."/>
            <person name="Nomura T."/>
            <person name="Sasaki-Sekimoto Y."/>
            <person name="Seto Y."/>
            <person name="Wang Y."/>
            <person name="Wakatake T."/>
            <person name="Sakakibara H."/>
            <person name="Demura T."/>
            <person name="Yamaguchi S."/>
            <person name="Yoneyama K."/>
            <person name="Manabe R.I."/>
            <person name="Nelson D.C."/>
            <person name="Schulman A.H."/>
            <person name="Timko M.P."/>
            <person name="dePamphilis C.W."/>
            <person name="Choi D."/>
            <person name="Shirasu K."/>
        </authorList>
    </citation>
    <scope>NUCLEOTIDE SEQUENCE [LARGE SCALE GENOMIC DNA]</scope>
    <source>
        <strain evidence="6">cv. UVA1</strain>
    </source>
</reference>
<keyword evidence="3" id="KW-1133">Transmembrane helix</keyword>
<comment type="caution">
    <text evidence="5">The sequence shown here is derived from an EMBL/GenBank/DDBJ whole genome shotgun (WGS) entry which is preliminary data.</text>
</comment>
<keyword evidence="2" id="KW-0186">Copper</keyword>
<feature type="transmembrane region" description="Helical" evidence="3">
    <location>
        <begin position="6"/>
        <end position="25"/>
    </location>
</feature>
<keyword evidence="1" id="KW-0479">Metal-binding</keyword>
<feature type="domain" description="Phytocyanin" evidence="4">
    <location>
        <begin position="28"/>
        <end position="118"/>
    </location>
</feature>
<keyword evidence="3" id="KW-0472">Membrane</keyword>
<sequence>MGGERGVVVALVMMVAMMATMLNVVRAGQHVVQWTPQSYQDMNVSVGDSIGFKFERGKYNVMEVSQSDYATCTTTPIGTIYTSGLGAYRFTGAGTHYFICGIPPHCKTGQMKITVNVI</sequence>
<keyword evidence="3" id="KW-0812">Transmembrane</keyword>